<organism evidence="12 13">
    <name type="scientific">Amycolatopsis camponoti</name>
    <dbReference type="NCBI Taxonomy" id="2606593"/>
    <lineage>
        <taxon>Bacteria</taxon>
        <taxon>Bacillati</taxon>
        <taxon>Actinomycetota</taxon>
        <taxon>Actinomycetes</taxon>
        <taxon>Pseudonocardiales</taxon>
        <taxon>Pseudonocardiaceae</taxon>
        <taxon>Amycolatopsis</taxon>
    </lineage>
</organism>
<reference evidence="12 13" key="1">
    <citation type="submission" date="2019-09" db="EMBL/GenBank/DDBJ databases">
        <authorList>
            <person name="Leyn A S."/>
        </authorList>
    </citation>
    <scope>NUCLEOTIDE SEQUENCE [LARGE SCALE GENOMIC DNA]</scope>
    <source>
        <strain evidence="12">AA231_1</strain>
    </source>
</reference>
<dbReference type="NCBIfam" id="TIGR01443">
    <property type="entry name" value="intein_Cterm"/>
    <property type="match status" value="1"/>
</dbReference>
<dbReference type="SMART" id="SM00306">
    <property type="entry name" value="HintN"/>
    <property type="match status" value="1"/>
</dbReference>
<keyword evidence="7" id="KW-0651">Protein splicing</keyword>
<dbReference type="CDD" id="cd00081">
    <property type="entry name" value="Hint"/>
    <property type="match status" value="1"/>
</dbReference>
<feature type="domain" description="TROVE" evidence="11">
    <location>
        <begin position="673"/>
        <end position="744"/>
    </location>
</feature>
<dbReference type="SUPFAM" id="SSF140864">
    <property type="entry name" value="TROVE domain-like"/>
    <property type="match status" value="2"/>
</dbReference>
<dbReference type="GO" id="GO:0004519">
    <property type="term" value="F:endonuclease activity"/>
    <property type="evidence" value="ECO:0007669"/>
    <property type="project" value="InterPro"/>
</dbReference>
<dbReference type="PROSITE" id="PS50818">
    <property type="entry name" value="INTEIN_C_TER"/>
    <property type="match status" value="1"/>
</dbReference>
<dbReference type="Gene3D" id="2.170.16.10">
    <property type="entry name" value="Hedgehog/Intein (Hint) domain"/>
    <property type="match status" value="2"/>
</dbReference>
<feature type="region of interest" description="Disordered" evidence="9">
    <location>
        <begin position="1"/>
        <end position="24"/>
    </location>
</feature>
<dbReference type="GO" id="GO:0003723">
    <property type="term" value="F:RNA binding"/>
    <property type="evidence" value="ECO:0007669"/>
    <property type="project" value="UniProtKB-KW"/>
</dbReference>
<dbReference type="SUPFAM" id="SSF55608">
    <property type="entry name" value="Homing endonucleases"/>
    <property type="match status" value="1"/>
</dbReference>
<dbReference type="InterPro" id="IPR003587">
    <property type="entry name" value="Hint_dom_N"/>
</dbReference>
<evidence type="ECO:0000256" key="7">
    <source>
        <dbReference type="ARBA" id="ARBA00023000"/>
    </source>
</evidence>
<dbReference type="InterPro" id="IPR036465">
    <property type="entry name" value="vWFA_dom_sf"/>
</dbReference>
<evidence type="ECO:0000256" key="9">
    <source>
        <dbReference type="SAM" id="MobiDB-lite"/>
    </source>
</evidence>
<evidence type="ECO:0000259" key="11">
    <source>
        <dbReference type="PROSITE" id="PS50988"/>
    </source>
</evidence>
<evidence type="ECO:0000256" key="3">
    <source>
        <dbReference type="ARBA" id="ARBA00022490"/>
    </source>
</evidence>
<dbReference type="PRINTS" id="PR00379">
    <property type="entry name" value="INTEIN"/>
</dbReference>
<evidence type="ECO:0000256" key="1">
    <source>
        <dbReference type="ARBA" id="ARBA00004496"/>
    </source>
</evidence>
<keyword evidence="6" id="KW-0694">RNA-binding</keyword>
<dbReference type="Proteomes" id="UP000399805">
    <property type="component" value="Unassembled WGS sequence"/>
</dbReference>
<dbReference type="InterPro" id="IPR036844">
    <property type="entry name" value="Hint_dom_sf"/>
</dbReference>
<dbReference type="PROSITE" id="PS50988">
    <property type="entry name" value="TROVE"/>
    <property type="match status" value="2"/>
</dbReference>
<dbReference type="InterPro" id="IPR006141">
    <property type="entry name" value="Intein_N"/>
</dbReference>
<dbReference type="InterPro" id="IPR004042">
    <property type="entry name" value="Intein_endonuc_central"/>
</dbReference>
<evidence type="ECO:0000256" key="5">
    <source>
        <dbReference type="ARBA" id="ARBA00022813"/>
    </source>
</evidence>
<protein>
    <submittedName>
        <fullName evidence="12">Putative ribonucleoprotein-related protein</fullName>
    </submittedName>
</protein>
<dbReference type="SUPFAM" id="SSF51294">
    <property type="entry name" value="Hedgehog/intein (Hint) domain"/>
    <property type="match status" value="1"/>
</dbReference>
<dbReference type="PROSITE" id="PS50817">
    <property type="entry name" value="INTEIN_N_TER"/>
    <property type="match status" value="1"/>
</dbReference>
<dbReference type="PANTHER" id="PTHR14202:SF0">
    <property type="entry name" value="RNA-BINDING PROTEIN RO60"/>
    <property type="match status" value="1"/>
</dbReference>
<dbReference type="SMART" id="SM00305">
    <property type="entry name" value="HintC"/>
    <property type="match status" value="1"/>
</dbReference>
<dbReference type="RefSeq" id="WP_230863091.1">
    <property type="nucleotide sequence ID" value="NZ_CABVGP010000003.1"/>
</dbReference>
<dbReference type="GO" id="GO:0005737">
    <property type="term" value="C:cytoplasm"/>
    <property type="evidence" value="ECO:0007669"/>
    <property type="project" value="UniProtKB-SubCell"/>
</dbReference>
<dbReference type="InterPro" id="IPR006142">
    <property type="entry name" value="INTEIN"/>
</dbReference>
<dbReference type="GO" id="GO:0016539">
    <property type="term" value="P:intein-mediated protein splicing"/>
    <property type="evidence" value="ECO:0007669"/>
    <property type="project" value="InterPro"/>
</dbReference>
<dbReference type="InterPro" id="IPR040322">
    <property type="entry name" value="TROVE2"/>
</dbReference>
<dbReference type="InterPro" id="IPR030934">
    <property type="entry name" value="Intein_C"/>
</dbReference>
<dbReference type="GO" id="GO:1990904">
    <property type="term" value="C:ribonucleoprotein complex"/>
    <property type="evidence" value="ECO:0007669"/>
    <property type="project" value="UniProtKB-KW"/>
</dbReference>
<proteinExistence type="inferred from homology"/>
<evidence type="ECO:0000256" key="4">
    <source>
        <dbReference type="ARBA" id="ARBA00022723"/>
    </source>
</evidence>
<evidence type="ECO:0000256" key="8">
    <source>
        <dbReference type="ARBA" id="ARBA00023274"/>
    </source>
</evidence>
<dbReference type="Gene3D" id="3.40.50.410">
    <property type="entry name" value="von Willebrand factor, type A domain"/>
    <property type="match status" value="1"/>
</dbReference>
<dbReference type="Gene3D" id="3.10.28.10">
    <property type="entry name" value="Homing endonucleases"/>
    <property type="match status" value="1"/>
</dbReference>
<evidence type="ECO:0000313" key="13">
    <source>
        <dbReference type="Proteomes" id="UP000399805"/>
    </source>
</evidence>
<dbReference type="GO" id="GO:0046872">
    <property type="term" value="F:metal ion binding"/>
    <property type="evidence" value="ECO:0007669"/>
    <property type="project" value="UniProtKB-KW"/>
</dbReference>
<dbReference type="InterPro" id="IPR003586">
    <property type="entry name" value="Hint_dom_C"/>
</dbReference>
<evidence type="ECO:0000259" key="10">
    <source>
        <dbReference type="PROSITE" id="PS50819"/>
    </source>
</evidence>
<sequence>MSKFNTATSPVRGEATASAVTHEGGAGYARDARSELFLLAVTNMVGEHTFYESAGARDTRYTSLVHAATLEDPQWTARFLRWLRTEANLRTASLVGAAEFAKARRDAGLDGLGRQVVADVLQRADEPGELLAYWTSVHGKNIPKPVKRGVADAARKLYDERAYVKWDSAARAFRFADVLELTHPAGRDAAQGALFKHVLDERHSRGNPLPDALEVLRARAELMAWDVPRRRELFGQPDAPDVLRAAGMTWESVAGWLQGPLDSRVWEALIPSMGYMACLAEGTPVWLPDGTTAPIEEVVRRRLPVLAYDRDWDTRPVRYGPGQEPRERSVGRLVPTAPSDWIDAGLRPASTVRLVSGREITATRDHRWVRQRARGRQAWEWTTTAGLVVGDRVPIPLTASYFGTEGDAWDGYFIGAMLGDGGMTSVTPEFHGDPEDGACAFMRDYAGKHGCEVREYPNGKIVRMRFPLQRWHRNPLAEVLRAYEVWGKRVEMKALPERPFSREFWIGALSGLIDTDGCVRERRNAKKTYHASVEYATVSRRLAAQVADALLRLGVPSRLVERAPRTSGSRAGGREIISRHPLFVVEVSRAAAVCRLSELLELRIGYKATTLARAAERLAHVAAATSEMHGYDPSVALDRIVAIEDAGDVPAYCVTVDTSHLFVANGVVTGNCLRNLRNFDQAGVSDEVAQRVAARLADPAQVAKSRQLPMRFLSAYRAAPSPRWAWALEQAIAHSLANVPELPGRTLVLVDTSASMNMGFSKDGTLKRWDAAAVFGLALGRRCASADVVSFSDGFLLGGAHTKVFKLRPGGSLLSDVERWKSRGYFLGGGTNTAAAVKRHFARHDRVVILTDEQAGGGDVGRSLPAHVPLYTWNLAGYRFGHAPSGSGHRHTFGGLTDQGFRMIPLLEAGENADWPF</sequence>
<evidence type="ECO:0000256" key="2">
    <source>
        <dbReference type="ARBA" id="ARBA00007814"/>
    </source>
</evidence>
<dbReference type="InterPro" id="IPR037214">
    <property type="entry name" value="TROVE_dom_sf"/>
</dbReference>
<dbReference type="SUPFAM" id="SSF53300">
    <property type="entry name" value="vWA-like"/>
    <property type="match status" value="1"/>
</dbReference>
<dbReference type="InterPro" id="IPR004860">
    <property type="entry name" value="LAGLIDADG_dom"/>
</dbReference>
<dbReference type="AlphaFoldDB" id="A0A6I8M955"/>
<evidence type="ECO:0000256" key="6">
    <source>
        <dbReference type="ARBA" id="ARBA00022884"/>
    </source>
</evidence>
<comment type="subcellular location">
    <subcellularLocation>
        <location evidence="1">Cytoplasm</location>
    </subcellularLocation>
</comment>
<dbReference type="EMBL" id="CABVGP010000003">
    <property type="protein sequence ID" value="VVJ24478.1"/>
    <property type="molecule type" value="Genomic_DNA"/>
</dbReference>
<dbReference type="PANTHER" id="PTHR14202">
    <property type="entry name" value="60 KDA RIBONUCLEOPROTEIN SSA/RO"/>
    <property type="match status" value="1"/>
</dbReference>
<evidence type="ECO:0000313" key="12">
    <source>
        <dbReference type="EMBL" id="VVJ24478.1"/>
    </source>
</evidence>
<keyword evidence="13" id="KW-1185">Reference proteome</keyword>
<comment type="similarity">
    <text evidence="2">Belongs to the Ro 60 kDa family.</text>
</comment>
<feature type="domain" description="TROVE" evidence="11">
    <location>
        <begin position="19"/>
        <end position="362"/>
    </location>
</feature>
<keyword evidence="8 12" id="KW-0687">Ribonucleoprotein</keyword>
<dbReference type="InterPro" id="IPR008858">
    <property type="entry name" value="TROVE_dom"/>
</dbReference>
<keyword evidence="3" id="KW-0963">Cytoplasm</keyword>
<accession>A0A6I8M955</accession>
<name>A0A6I8M955_9PSEU</name>
<gene>
    <name evidence="12" type="ORF">AA23TX_09346</name>
</gene>
<feature type="domain" description="DOD-type homing endonuclease" evidence="10">
    <location>
        <begin position="413"/>
        <end position="555"/>
    </location>
</feature>
<dbReference type="Pfam" id="PF05731">
    <property type="entry name" value="TROVE"/>
    <property type="match status" value="1"/>
</dbReference>
<dbReference type="Pfam" id="PF14528">
    <property type="entry name" value="LAGLIDADG_3"/>
    <property type="match status" value="1"/>
</dbReference>
<dbReference type="InterPro" id="IPR027434">
    <property type="entry name" value="Homing_endonucl"/>
</dbReference>
<keyword evidence="4" id="KW-0479">Metal-binding</keyword>
<keyword evidence="5" id="KW-0068">Autocatalytic cleavage</keyword>
<dbReference type="PROSITE" id="PS50819">
    <property type="entry name" value="INTEIN_ENDONUCLEASE"/>
    <property type="match status" value="1"/>
</dbReference>